<evidence type="ECO:0000313" key="1">
    <source>
        <dbReference type="EMBL" id="KKK75893.1"/>
    </source>
</evidence>
<dbReference type="EMBL" id="LAZR01055651">
    <property type="protein sequence ID" value="KKK75893.1"/>
    <property type="molecule type" value="Genomic_DNA"/>
</dbReference>
<name>A0A0F8Y3P5_9ZZZZ</name>
<feature type="non-terminal residue" evidence="1">
    <location>
        <position position="36"/>
    </location>
</feature>
<reference evidence="1" key="1">
    <citation type="journal article" date="2015" name="Nature">
        <title>Complex archaea that bridge the gap between prokaryotes and eukaryotes.</title>
        <authorList>
            <person name="Spang A."/>
            <person name="Saw J.H."/>
            <person name="Jorgensen S.L."/>
            <person name="Zaremba-Niedzwiedzka K."/>
            <person name="Martijn J."/>
            <person name="Lind A.E."/>
            <person name="van Eijk R."/>
            <person name="Schleper C."/>
            <person name="Guy L."/>
            <person name="Ettema T.J."/>
        </authorList>
    </citation>
    <scope>NUCLEOTIDE SEQUENCE</scope>
</reference>
<gene>
    <name evidence="1" type="ORF">LCGC14_2869130</name>
</gene>
<dbReference type="AlphaFoldDB" id="A0A0F8Y3P5"/>
<comment type="caution">
    <text evidence="1">The sequence shown here is derived from an EMBL/GenBank/DDBJ whole genome shotgun (WGS) entry which is preliminary data.</text>
</comment>
<accession>A0A0F8Y3P5</accession>
<sequence>MSKMKINDVIKPRSHTIFGDLKNGDLFKWLNDKDVH</sequence>
<proteinExistence type="predicted"/>
<organism evidence="1">
    <name type="scientific">marine sediment metagenome</name>
    <dbReference type="NCBI Taxonomy" id="412755"/>
    <lineage>
        <taxon>unclassified sequences</taxon>
        <taxon>metagenomes</taxon>
        <taxon>ecological metagenomes</taxon>
    </lineage>
</organism>
<protein>
    <submittedName>
        <fullName evidence="1">Uncharacterized protein</fullName>
    </submittedName>
</protein>